<protein>
    <submittedName>
        <fullName evidence="1">Uncharacterized protein</fullName>
    </submittedName>
</protein>
<dbReference type="Proteomes" id="UP001057402">
    <property type="component" value="Chromosome 6"/>
</dbReference>
<evidence type="ECO:0000313" key="2">
    <source>
        <dbReference type="Proteomes" id="UP001057402"/>
    </source>
</evidence>
<dbReference type="EMBL" id="CM042885">
    <property type="protein sequence ID" value="KAI4366506.1"/>
    <property type="molecule type" value="Genomic_DNA"/>
</dbReference>
<accession>A0ACB9QIZ1</accession>
<sequence length="704" mass="79595">MNVSALLTSAAINVGVCAVLLLLYSILRKQPSNLSVYFGRRLAQALPRRNDPPCFDRFVPSPSWILKAWETPEEEILAAGGLDAVVFLRIIIFSLRVFSVAAFVCIFLVLPVNYYGQEMQHKEIPLESLEVFTIENVKEGSRWLWAHCLALYIITCSACLLLYFEYKNTSTMRLAFLKASSPNASHFTVLVRSIPWSDQKSYSESVDSFFSNYHGCSYLGHQMVYWSGTIKKLMSDARRMCRVVSSKHFTPNCKHLLSCCTCTGSTKTFNIFSKEPDGIRAKVFYRDLDAAIREKEVPSAFVFFKTRYAACIAAKTLQSSNPMLWVIDLAPEPHDIYWSNLCIPYRQIWFRKIAILLATAVLMFLFLIPVTFVQGLTHLEQLQQAFPFLKNMLKKKLMSQIITGYLPSVILLLFLLAVPPIMMLFSAMEGSISRSGRKKSACFKVLFFMVWNVFFVNVLSGSVISQLSVFSSPKDIPAELAKAVPTQASFFMTYIFTSGLAGLSSEVMQPVSLFCNLISRHILGRKEEPDNYYSSFPYHTEVPKVLLFGLLGFTFSILAPLMLPFLLGYFLLAMLVYRNQILNVYITKYESGGQIWPSVHNMTIFSLRFSPTFKNTSVEVLIDLDREDERCGRSEEIHQQLRSAYCQLTVSTHKFYESGYTTPNSRDSSQGSSIIISTPGTTTAVVGASWAVNCPIERIEPNTK</sequence>
<gene>
    <name evidence="1" type="ORF">MLD38_022377</name>
</gene>
<reference evidence="2" key="1">
    <citation type="journal article" date="2023" name="Front. Plant Sci.">
        <title>Chromosomal-level genome assembly of Melastoma candidum provides insights into trichome evolution.</title>
        <authorList>
            <person name="Zhong Y."/>
            <person name="Wu W."/>
            <person name="Sun C."/>
            <person name="Zou P."/>
            <person name="Liu Y."/>
            <person name="Dai S."/>
            <person name="Zhou R."/>
        </authorList>
    </citation>
    <scope>NUCLEOTIDE SEQUENCE [LARGE SCALE GENOMIC DNA]</scope>
</reference>
<organism evidence="1 2">
    <name type="scientific">Melastoma candidum</name>
    <dbReference type="NCBI Taxonomy" id="119954"/>
    <lineage>
        <taxon>Eukaryota</taxon>
        <taxon>Viridiplantae</taxon>
        <taxon>Streptophyta</taxon>
        <taxon>Embryophyta</taxon>
        <taxon>Tracheophyta</taxon>
        <taxon>Spermatophyta</taxon>
        <taxon>Magnoliopsida</taxon>
        <taxon>eudicotyledons</taxon>
        <taxon>Gunneridae</taxon>
        <taxon>Pentapetalae</taxon>
        <taxon>rosids</taxon>
        <taxon>malvids</taxon>
        <taxon>Myrtales</taxon>
        <taxon>Melastomataceae</taxon>
        <taxon>Melastomatoideae</taxon>
        <taxon>Melastomateae</taxon>
        <taxon>Melastoma</taxon>
    </lineage>
</organism>
<comment type="caution">
    <text evidence="1">The sequence shown here is derived from an EMBL/GenBank/DDBJ whole genome shotgun (WGS) entry which is preliminary data.</text>
</comment>
<evidence type="ECO:0000313" key="1">
    <source>
        <dbReference type="EMBL" id="KAI4366506.1"/>
    </source>
</evidence>
<keyword evidence="2" id="KW-1185">Reference proteome</keyword>
<proteinExistence type="predicted"/>
<name>A0ACB9QIZ1_9MYRT</name>